<gene>
    <name evidence="1" type="ORF">LWI28_009398</name>
</gene>
<name>A0AAD5J9N1_ACENE</name>
<dbReference type="AlphaFoldDB" id="A0AAD5J9N1"/>
<proteinExistence type="predicted"/>
<reference evidence="1" key="1">
    <citation type="journal article" date="2022" name="Plant J.">
        <title>Strategies of tolerance reflected in two North American maple genomes.</title>
        <authorList>
            <person name="McEvoy S.L."/>
            <person name="Sezen U.U."/>
            <person name="Trouern-Trend A."/>
            <person name="McMahon S.M."/>
            <person name="Schaberg P.G."/>
            <person name="Yang J."/>
            <person name="Wegrzyn J.L."/>
            <person name="Swenson N.G."/>
        </authorList>
    </citation>
    <scope>NUCLEOTIDE SEQUENCE</scope>
    <source>
        <strain evidence="1">91603</strain>
    </source>
</reference>
<accession>A0AAD5J9N1</accession>
<organism evidence="1 2">
    <name type="scientific">Acer negundo</name>
    <name type="common">Box elder</name>
    <dbReference type="NCBI Taxonomy" id="4023"/>
    <lineage>
        <taxon>Eukaryota</taxon>
        <taxon>Viridiplantae</taxon>
        <taxon>Streptophyta</taxon>
        <taxon>Embryophyta</taxon>
        <taxon>Tracheophyta</taxon>
        <taxon>Spermatophyta</taxon>
        <taxon>Magnoliopsida</taxon>
        <taxon>eudicotyledons</taxon>
        <taxon>Gunneridae</taxon>
        <taxon>Pentapetalae</taxon>
        <taxon>rosids</taxon>
        <taxon>malvids</taxon>
        <taxon>Sapindales</taxon>
        <taxon>Sapindaceae</taxon>
        <taxon>Hippocastanoideae</taxon>
        <taxon>Acereae</taxon>
        <taxon>Acer</taxon>
    </lineage>
</organism>
<comment type="caution">
    <text evidence="1">The sequence shown here is derived from an EMBL/GenBank/DDBJ whole genome shotgun (WGS) entry which is preliminary data.</text>
</comment>
<evidence type="ECO:0000313" key="1">
    <source>
        <dbReference type="EMBL" id="KAI9191512.1"/>
    </source>
</evidence>
<protein>
    <submittedName>
        <fullName evidence="1">Uncharacterized protein</fullName>
    </submittedName>
</protein>
<dbReference type="Proteomes" id="UP001064489">
    <property type="component" value="Chromosome 6"/>
</dbReference>
<keyword evidence="2" id="KW-1185">Reference proteome</keyword>
<evidence type="ECO:0000313" key="2">
    <source>
        <dbReference type="Proteomes" id="UP001064489"/>
    </source>
</evidence>
<sequence>MRVLSRVGSRGFVLSIPQLFSRGDIPVASFSLVVPRKPSRHRRTNATFLVALCTKPALMAVRRKVGGLRPRPSPDRAAAGSSIGFFGRRRVQSVVEGLRRRALPLGDE</sequence>
<reference evidence="1" key="2">
    <citation type="submission" date="2023-02" db="EMBL/GenBank/DDBJ databases">
        <authorList>
            <person name="Swenson N.G."/>
            <person name="Wegrzyn J.L."/>
            <person name="Mcevoy S.L."/>
        </authorList>
    </citation>
    <scope>NUCLEOTIDE SEQUENCE</scope>
    <source>
        <strain evidence="1">91603</strain>
        <tissue evidence="1">Leaf</tissue>
    </source>
</reference>
<dbReference type="EMBL" id="JAJSOW010000004">
    <property type="protein sequence ID" value="KAI9191512.1"/>
    <property type="molecule type" value="Genomic_DNA"/>
</dbReference>